<comment type="caution">
    <text evidence="1">The sequence shown here is derived from an EMBL/GenBank/DDBJ whole genome shotgun (WGS) entry which is preliminary data.</text>
</comment>
<dbReference type="RefSeq" id="WP_101185256.1">
    <property type="nucleotide sequence ID" value="NZ_CP031218.1"/>
</dbReference>
<keyword evidence="2" id="KW-1185">Reference proteome</keyword>
<accession>A0A2N1J125</accession>
<dbReference type="AlphaFoldDB" id="A0A2N1J125"/>
<dbReference type="EMBL" id="NXIF01000038">
    <property type="protein sequence ID" value="PKI80260.1"/>
    <property type="molecule type" value="Genomic_DNA"/>
</dbReference>
<protein>
    <recommendedName>
        <fullName evidence="3">Antitoxin</fullName>
    </recommendedName>
</protein>
<gene>
    <name evidence="1" type="ORF">CP960_09930</name>
</gene>
<sequence>MNYLQYTSKEMFSSTELIRKSKMVFEKLNKNEIEKAVILRDGKPSFMLLDFDTYETLMQEYIKLKDKTDICDVKNKHKKEEPKEQAKVHKVVQSDKNSIEEIDEEELKKAFEEIESINFEENNSALDEDNFEEVYIEERPIDKNDESLKDFWD</sequence>
<dbReference type="OrthoDB" id="5344337at2"/>
<evidence type="ECO:0000313" key="2">
    <source>
        <dbReference type="Proteomes" id="UP000233248"/>
    </source>
</evidence>
<dbReference type="KEGG" id="ahs:AHALO_0057"/>
<evidence type="ECO:0000313" key="1">
    <source>
        <dbReference type="EMBL" id="PKI80260.1"/>
    </source>
</evidence>
<organism evidence="1 2">
    <name type="scientific">Malaciobacter halophilus</name>
    <dbReference type="NCBI Taxonomy" id="197482"/>
    <lineage>
        <taxon>Bacteria</taxon>
        <taxon>Pseudomonadati</taxon>
        <taxon>Campylobacterota</taxon>
        <taxon>Epsilonproteobacteria</taxon>
        <taxon>Campylobacterales</taxon>
        <taxon>Arcobacteraceae</taxon>
        <taxon>Malaciobacter</taxon>
    </lineage>
</organism>
<reference evidence="1 2" key="1">
    <citation type="submission" date="2017-09" db="EMBL/GenBank/DDBJ databases">
        <title>Genomics of the genus Arcobacter.</title>
        <authorList>
            <person name="Perez-Cataluna A."/>
            <person name="Figueras M.J."/>
            <person name="Salas-Masso N."/>
        </authorList>
    </citation>
    <scope>NUCLEOTIDE SEQUENCE [LARGE SCALE GENOMIC DNA]</scope>
    <source>
        <strain evidence="1 2">DSM 18005</strain>
    </source>
</reference>
<name>A0A2N1J125_9BACT</name>
<proteinExistence type="predicted"/>
<dbReference type="Proteomes" id="UP000233248">
    <property type="component" value="Unassembled WGS sequence"/>
</dbReference>
<evidence type="ECO:0008006" key="3">
    <source>
        <dbReference type="Google" id="ProtNLM"/>
    </source>
</evidence>